<organism evidence="1">
    <name type="scientific">Arion vulgaris</name>
    <dbReference type="NCBI Taxonomy" id="1028688"/>
    <lineage>
        <taxon>Eukaryota</taxon>
        <taxon>Metazoa</taxon>
        <taxon>Spiralia</taxon>
        <taxon>Lophotrochozoa</taxon>
        <taxon>Mollusca</taxon>
        <taxon>Gastropoda</taxon>
        <taxon>Heterobranchia</taxon>
        <taxon>Euthyneura</taxon>
        <taxon>Panpulmonata</taxon>
        <taxon>Eupulmonata</taxon>
        <taxon>Stylommatophora</taxon>
        <taxon>Helicina</taxon>
        <taxon>Arionoidea</taxon>
        <taxon>Arionidae</taxon>
        <taxon>Arion</taxon>
    </lineage>
</organism>
<dbReference type="EMBL" id="HACG01026985">
    <property type="protein sequence ID" value="CEK73850.1"/>
    <property type="molecule type" value="Transcribed_RNA"/>
</dbReference>
<reference evidence="1" key="1">
    <citation type="submission" date="2014-12" db="EMBL/GenBank/DDBJ databases">
        <title>Insight into the proteome of Arion vulgaris.</title>
        <authorList>
            <person name="Aradska J."/>
            <person name="Bulat T."/>
            <person name="Smidak R."/>
            <person name="Sarate P."/>
            <person name="Gangsoo J."/>
            <person name="Sialana F."/>
            <person name="Bilban M."/>
            <person name="Lubec G."/>
        </authorList>
    </citation>
    <scope>NUCLEOTIDE SEQUENCE</scope>
    <source>
        <tissue evidence="1">Skin</tissue>
    </source>
</reference>
<accession>A0A0B7A1L9</accession>
<name>A0A0B7A1L9_9EUPU</name>
<sequence length="53" mass="6063">MEKCSLGRPMGKPQMQYKGACKQELNALDINTCATVTKDRCTWRKEIQSRPAF</sequence>
<protein>
    <submittedName>
        <fullName evidence="1">Uncharacterized protein</fullName>
    </submittedName>
</protein>
<proteinExistence type="predicted"/>
<dbReference type="AlphaFoldDB" id="A0A0B7A1L9"/>
<gene>
    <name evidence="1" type="primary">ORF88552</name>
</gene>
<evidence type="ECO:0000313" key="1">
    <source>
        <dbReference type="EMBL" id="CEK73850.1"/>
    </source>
</evidence>